<organism evidence="1 2">
    <name type="scientific">Comamonas aquatica DA1877</name>
    <dbReference type="NCBI Taxonomy" id="1457173"/>
    <lineage>
        <taxon>Bacteria</taxon>
        <taxon>Pseudomonadati</taxon>
        <taxon>Pseudomonadota</taxon>
        <taxon>Betaproteobacteria</taxon>
        <taxon>Burkholderiales</taxon>
        <taxon>Comamonadaceae</taxon>
        <taxon>Comamonas</taxon>
    </lineage>
</organism>
<dbReference type="PATRIC" id="fig|1457173.3.peg.2675"/>
<protein>
    <submittedName>
        <fullName evidence="1">Uncharacterized protein</fullName>
    </submittedName>
</protein>
<reference evidence="1 2" key="1">
    <citation type="submission" date="2014-01" db="EMBL/GenBank/DDBJ databases">
        <title>Interspecies Systems Biology Uncovers Metabolites Affecting C. elegans Gene Expression and Life History Traits.</title>
        <authorList>
            <person name="Watson E."/>
            <person name="Macneil L.T."/>
            <person name="Ritter A.D."/>
            <person name="Yilmaz L.S."/>
            <person name="Rosebrock A.P."/>
            <person name="Caudy A.A."/>
            <person name="Walhout A.J."/>
        </authorList>
    </citation>
    <scope>NUCLEOTIDE SEQUENCE [LARGE SCALE GENOMIC DNA]</scope>
    <source>
        <strain evidence="1 2">DA1877</strain>
    </source>
</reference>
<dbReference type="RefSeq" id="WP_051519581.1">
    <property type="nucleotide sequence ID" value="NZ_JBOK01000016.1"/>
</dbReference>
<accession>A0A014NZZ1</accession>
<dbReference type="EMBL" id="JBOK01000016">
    <property type="protein sequence ID" value="EXU79465.1"/>
    <property type="molecule type" value="Genomic_DNA"/>
</dbReference>
<keyword evidence="2" id="KW-1185">Reference proteome</keyword>
<comment type="caution">
    <text evidence="1">The sequence shown here is derived from an EMBL/GenBank/DDBJ whole genome shotgun (WGS) entry which is preliminary data.</text>
</comment>
<gene>
    <name evidence="1" type="ORF">AX13_04975</name>
</gene>
<evidence type="ECO:0000313" key="2">
    <source>
        <dbReference type="Proteomes" id="UP000020766"/>
    </source>
</evidence>
<dbReference type="AlphaFoldDB" id="A0A014NZZ1"/>
<name>A0A014NZZ1_9BURK</name>
<dbReference type="Proteomes" id="UP000020766">
    <property type="component" value="Unassembled WGS sequence"/>
</dbReference>
<proteinExistence type="predicted"/>
<evidence type="ECO:0000313" key="1">
    <source>
        <dbReference type="EMBL" id="EXU79465.1"/>
    </source>
</evidence>
<sequence length="147" mass="14651">MTAPAYDEWRLGGALLLAQLQATLTRLDIGATGNAAVRLYTTARPDTMGVSPAPWLEIPLARPAGVIADGLLVLQPQNAAGVMVLAGGIPRWAELVAADGAVLAEGGVTAAGVGGCFEVAGGTVPEGEQAPQFYAGGIVTLTGSALG</sequence>